<gene>
    <name evidence="1" type="ORF">HNQ43_000243</name>
</gene>
<reference evidence="1 2" key="1">
    <citation type="submission" date="2020-08" db="EMBL/GenBank/DDBJ databases">
        <title>Genomic Encyclopedia of Type Strains, Phase IV (KMG-IV): sequencing the most valuable type-strain genomes for metagenomic binning, comparative biology and taxonomic classification.</title>
        <authorList>
            <person name="Goeker M."/>
        </authorList>
    </citation>
    <scope>NUCLEOTIDE SEQUENCE [LARGE SCALE GENOMIC DNA]</scope>
    <source>
        <strain evidence="1 2">DSM 26963</strain>
    </source>
</reference>
<evidence type="ECO:0008006" key="3">
    <source>
        <dbReference type="Google" id="ProtNLM"/>
    </source>
</evidence>
<evidence type="ECO:0000313" key="2">
    <source>
        <dbReference type="Proteomes" id="UP000521313"/>
    </source>
</evidence>
<dbReference type="Proteomes" id="UP000521313">
    <property type="component" value="Unassembled WGS sequence"/>
</dbReference>
<dbReference type="Pfam" id="PF07009">
    <property type="entry name" value="NusG_II"/>
    <property type="match status" value="1"/>
</dbReference>
<evidence type="ECO:0000313" key="1">
    <source>
        <dbReference type="EMBL" id="MBB5184208.1"/>
    </source>
</evidence>
<comment type="caution">
    <text evidence="1">The sequence shown here is derived from an EMBL/GenBank/DDBJ whole genome shotgun (WGS) entry which is preliminary data.</text>
</comment>
<dbReference type="RefSeq" id="WP_239461031.1">
    <property type="nucleotide sequence ID" value="NZ_CALVCN010000035.1"/>
</dbReference>
<proteinExistence type="predicted"/>
<dbReference type="Gene3D" id="2.60.320.10">
    <property type="entry name" value="N-utilization substance G protein NusG, insert domain"/>
    <property type="match status" value="1"/>
</dbReference>
<dbReference type="EMBL" id="JACHHD010000002">
    <property type="protein sequence ID" value="MBB5184208.1"/>
    <property type="molecule type" value="Genomic_DNA"/>
</dbReference>
<name>A0A7W8FWG7_9FIRM</name>
<sequence length="120" mass="13119">MSLTKADKMVIVALMILALGLLIPLFNNAPQSNLAKVYVKDSEVLSIDLSQDSSYTVEGTNGEVKIEVKDHQIRVTQENSPHHLCSKQGFVSDPNTPIVCLPNETVVRIEGGAQQDTMIQ</sequence>
<organism evidence="1 2">
    <name type="scientific">Faecalicoccus acidiformans</name>
    <dbReference type="NCBI Taxonomy" id="915173"/>
    <lineage>
        <taxon>Bacteria</taxon>
        <taxon>Bacillati</taxon>
        <taxon>Bacillota</taxon>
        <taxon>Erysipelotrichia</taxon>
        <taxon>Erysipelotrichales</taxon>
        <taxon>Erysipelotrichaceae</taxon>
        <taxon>Faecalicoccus</taxon>
    </lineage>
</organism>
<accession>A0A7W8FWG7</accession>
<dbReference type="AlphaFoldDB" id="A0A7W8FWG7"/>
<protein>
    <recommendedName>
        <fullName evidence="3">NusG domain-containing protein</fullName>
    </recommendedName>
</protein>
<dbReference type="InterPro" id="IPR038690">
    <property type="entry name" value="NusG_2_sf"/>
</dbReference>
<dbReference type="CDD" id="cd09910">
    <property type="entry name" value="NGN-insert_like"/>
    <property type="match status" value="1"/>
</dbReference>